<evidence type="ECO:0000256" key="1">
    <source>
        <dbReference type="SAM" id="MobiDB-lite"/>
    </source>
</evidence>
<keyword evidence="2" id="KW-1133">Transmembrane helix</keyword>
<keyword evidence="2" id="KW-0472">Membrane</keyword>
<dbReference type="AlphaFoldDB" id="A0AAV7W0S4"/>
<dbReference type="EMBL" id="JANPWB010000002">
    <property type="protein sequence ID" value="KAJ1207088.1"/>
    <property type="molecule type" value="Genomic_DNA"/>
</dbReference>
<feature type="transmembrane region" description="Helical" evidence="2">
    <location>
        <begin position="112"/>
        <end position="132"/>
    </location>
</feature>
<protein>
    <submittedName>
        <fullName evidence="3">Uncharacterized protein</fullName>
    </submittedName>
</protein>
<comment type="caution">
    <text evidence="3">The sequence shown here is derived from an EMBL/GenBank/DDBJ whole genome shotgun (WGS) entry which is preliminary data.</text>
</comment>
<accession>A0AAV7W0S4</accession>
<proteinExistence type="predicted"/>
<organism evidence="3 4">
    <name type="scientific">Pleurodeles waltl</name>
    <name type="common">Iberian ribbed newt</name>
    <dbReference type="NCBI Taxonomy" id="8319"/>
    <lineage>
        <taxon>Eukaryota</taxon>
        <taxon>Metazoa</taxon>
        <taxon>Chordata</taxon>
        <taxon>Craniata</taxon>
        <taxon>Vertebrata</taxon>
        <taxon>Euteleostomi</taxon>
        <taxon>Amphibia</taxon>
        <taxon>Batrachia</taxon>
        <taxon>Caudata</taxon>
        <taxon>Salamandroidea</taxon>
        <taxon>Salamandridae</taxon>
        <taxon>Pleurodelinae</taxon>
        <taxon>Pleurodeles</taxon>
    </lineage>
</organism>
<feature type="region of interest" description="Disordered" evidence="1">
    <location>
        <begin position="1"/>
        <end position="67"/>
    </location>
</feature>
<gene>
    <name evidence="3" type="ORF">NDU88_002480</name>
</gene>
<reference evidence="3" key="1">
    <citation type="journal article" date="2022" name="bioRxiv">
        <title>Sequencing and chromosome-scale assembly of the giantPleurodeles waltlgenome.</title>
        <authorList>
            <person name="Brown T."/>
            <person name="Elewa A."/>
            <person name="Iarovenko S."/>
            <person name="Subramanian E."/>
            <person name="Araus A.J."/>
            <person name="Petzold A."/>
            <person name="Susuki M."/>
            <person name="Suzuki K.-i.T."/>
            <person name="Hayashi T."/>
            <person name="Toyoda A."/>
            <person name="Oliveira C."/>
            <person name="Osipova E."/>
            <person name="Leigh N.D."/>
            <person name="Simon A."/>
            <person name="Yun M.H."/>
        </authorList>
    </citation>
    <scope>NUCLEOTIDE SEQUENCE</scope>
    <source>
        <strain evidence="3">20211129_DDA</strain>
        <tissue evidence="3">Liver</tissue>
    </source>
</reference>
<evidence type="ECO:0000313" key="4">
    <source>
        <dbReference type="Proteomes" id="UP001066276"/>
    </source>
</evidence>
<keyword evidence="2" id="KW-0812">Transmembrane</keyword>
<evidence type="ECO:0000256" key="2">
    <source>
        <dbReference type="SAM" id="Phobius"/>
    </source>
</evidence>
<keyword evidence="4" id="KW-1185">Reference proteome</keyword>
<name>A0AAV7W0S4_PLEWA</name>
<evidence type="ECO:0000313" key="3">
    <source>
        <dbReference type="EMBL" id="KAJ1207088.1"/>
    </source>
</evidence>
<sequence length="159" mass="17412">MSVHVPRPQAHSALRIRRCCGTPRAPPSGSPSDHGQGGPQAAGSAPWARRTGLAPGSHPQSPPFSAFRPRLVPRELFVSPETPSTIGRELKWIDVAKIGRVMWLIAMMKCNPLMYGGFVPIALTFVASQGLYLTKCNLVSQVDLKYSAKCQFCIPRNYR</sequence>
<dbReference type="Proteomes" id="UP001066276">
    <property type="component" value="Chromosome 1_2"/>
</dbReference>